<gene>
    <name evidence="1" type="ORF">MNBD_GAMMA12-2430</name>
</gene>
<name>A0A3B0XR89_9ZZZZ</name>
<proteinExistence type="predicted"/>
<dbReference type="AlphaFoldDB" id="A0A3B0XR89"/>
<feature type="non-terminal residue" evidence="1">
    <location>
        <position position="1"/>
    </location>
</feature>
<protein>
    <submittedName>
        <fullName evidence="1">Uncharacterized protein</fullName>
    </submittedName>
</protein>
<sequence>FCVELTDDSDRPAKPENDLRYNDIYSGIKPFMNCANTIISSWDGEN</sequence>
<evidence type="ECO:0000313" key="1">
    <source>
        <dbReference type="EMBL" id="VAW70955.1"/>
    </source>
</evidence>
<dbReference type="EMBL" id="UOFL01000004">
    <property type="protein sequence ID" value="VAW70955.1"/>
    <property type="molecule type" value="Genomic_DNA"/>
</dbReference>
<reference evidence="1" key="1">
    <citation type="submission" date="2018-06" db="EMBL/GenBank/DDBJ databases">
        <authorList>
            <person name="Zhirakovskaya E."/>
        </authorList>
    </citation>
    <scope>NUCLEOTIDE SEQUENCE</scope>
</reference>
<accession>A0A3B0XR89</accession>
<organism evidence="1">
    <name type="scientific">hydrothermal vent metagenome</name>
    <dbReference type="NCBI Taxonomy" id="652676"/>
    <lineage>
        <taxon>unclassified sequences</taxon>
        <taxon>metagenomes</taxon>
        <taxon>ecological metagenomes</taxon>
    </lineage>
</organism>